<dbReference type="SMART" id="SM00314">
    <property type="entry name" value="RA"/>
    <property type="match status" value="1"/>
</dbReference>
<evidence type="ECO:0000259" key="4">
    <source>
        <dbReference type="PROSITE" id="PS50200"/>
    </source>
</evidence>
<sequence>MKPWEADFGALSRFSAGSSGSTGFPNQGVSRSHDNLPVLQKTTSYPASPTSPISPTETEFGATPIDASFGERIDSHPPERPAPEKPALGDRSGLPSQKSRGVGMNYTEPAKKTGNKMDKYARQAGDDSYESEGADADDEFERTIFNQAAPTMFDDGESDHPSESDDEDHDLLDGEDTPTTQGWGDRENRSPTGNMTQWNEEQVADYIISLSSTYKQYSQAFIDEGIKGDVLVDLHHDDLQDLGINSLGDRLTILKSVYEHKIRSGIKGEEGQYVPLSAADDRSDLNATQDDITRVIDAIKQRDQRIYAAEAELKAMRQDLDRIFEENRKLRDETLPIMRLVKPLPDPAGGTIPSPREIDLNKQNENLAPAAAKESKGSSLSRKFSTKKLFLGSAPKQPSPTHPPQTHTPQPQREVRDDLGGAQLEASAAAMAASSHLTASMTSQISPSSVHGSQLSPTSPAYSTQAPSSGGSYQPPNSAAARSFPREVANARDRHPYDRHNQDDNGTGTGYSGTSHWSQASTIVAPDRDRDRDPPASARPSRRQLPTPSPREDEIPQTAPLPRERDRDRGDRDNPQVEIFKSFRVSIEDPCRVVLPVALKRYNITDDWRQYALYIVHGDQERCLGLEEKPLLLFKQLDKEGRKPMFMLRRHASPAEGWSSQANLSGAPGGSGQGLDGGSGSGGGGGGREKAIPGGVL</sequence>
<dbReference type="GO" id="GO:0007165">
    <property type="term" value="P:signal transduction"/>
    <property type="evidence" value="ECO:0007669"/>
    <property type="project" value="InterPro"/>
</dbReference>
<keyword evidence="6" id="KW-1185">Reference proteome</keyword>
<reference evidence="5" key="1">
    <citation type="submission" date="2023-07" db="EMBL/GenBank/DDBJ databases">
        <title>Black Yeasts Isolated from many extreme environments.</title>
        <authorList>
            <person name="Coleine C."/>
            <person name="Stajich J.E."/>
            <person name="Selbmann L."/>
        </authorList>
    </citation>
    <scope>NUCLEOTIDE SEQUENCE</scope>
    <source>
        <strain evidence="5">CCFEE 5485</strain>
    </source>
</reference>
<evidence type="ECO:0000313" key="5">
    <source>
        <dbReference type="EMBL" id="KAK3680048.1"/>
    </source>
</evidence>
<dbReference type="PANTHER" id="PTHR46829:SF1">
    <property type="entry name" value="STERILE ALPHA MOTIF DOMAIN-CONTAINING PROTEIN 15"/>
    <property type="match status" value="1"/>
</dbReference>
<comment type="caution">
    <text evidence="5">The sequence shown here is derived from an EMBL/GenBank/DDBJ whole genome shotgun (WGS) entry which is preliminary data.</text>
</comment>
<evidence type="ECO:0000256" key="2">
    <source>
        <dbReference type="SAM" id="MobiDB-lite"/>
    </source>
</evidence>
<dbReference type="SUPFAM" id="SSF54236">
    <property type="entry name" value="Ubiquitin-like"/>
    <property type="match status" value="1"/>
</dbReference>
<dbReference type="SUPFAM" id="SSF47769">
    <property type="entry name" value="SAM/Pointed domain"/>
    <property type="match status" value="1"/>
</dbReference>
<evidence type="ECO:0000313" key="6">
    <source>
        <dbReference type="Proteomes" id="UP001274830"/>
    </source>
</evidence>
<feature type="compositionally biased region" description="Polar residues" evidence="2">
    <location>
        <begin position="512"/>
        <end position="522"/>
    </location>
</feature>
<feature type="compositionally biased region" description="Polar residues" evidence="2">
    <location>
        <begin position="444"/>
        <end position="477"/>
    </location>
</feature>
<dbReference type="PROSITE" id="PS50105">
    <property type="entry name" value="SAM_DOMAIN"/>
    <property type="match status" value="1"/>
</dbReference>
<feature type="region of interest" description="Disordered" evidence="2">
    <location>
        <begin position="151"/>
        <end position="197"/>
    </location>
</feature>
<dbReference type="Gene3D" id="1.10.150.50">
    <property type="entry name" value="Transcription Factor, Ets-1"/>
    <property type="match status" value="1"/>
</dbReference>
<feature type="region of interest" description="Disordered" evidence="2">
    <location>
        <begin position="391"/>
        <end position="414"/>
    </location>
</feature>
<dbReference type="Proteomes" id="UP001274830">
    <property type="component" value="Unassembled WGS sequence"/>
</dbReference>
<feature type="compositionally biased region" description="Acidic residues" evidence="2">
    <location>
        <begin position="164"/>
        <end position="176"/>
    </location>
</feature>
<name>A0AAE0WXZ1_9PEZI</name>
<dbReference type="EMBL" id="JAUTXT010000001">
    <property type="protein sequence ID" value="KAK3680048.1"/>
    <property type="molecule type" value="Genomic_DNA"/>
</dbReference>
<dbReference type="InterPro" id="IPR000159">
    <property type="entry name" value="RA_dom"/>
</dbReference>
<gene>
    <name evidence="5" type="ORF">LTR78_000425</name>
</gene>
<dbReference type="PANTHER" id="PTHR46829">
    <property type="entry name" value="STERILE ALPHA MOTIF DOMAIN-CONTAINING PROTEIN 15"/>
    <property type="match status" value="1"/>
</dbReference>
<dbReference type="CDD" id="cd01786">
    <property type="entry name" value="RA_STE50"/>
    <property type="match status" value="1"/>
</dbReference>
<evidence type="ECO:0000259" key="3">
    <source>
        <dbReference type="PROSITE" id="PS50105"/>
    </source>
</evidence>
<feature type="compositionally biased region" description="Basic and acidic residues" evidence="2">
    <location>
        <begin position="109"/>
        <end position="125"/>
    </location>
</feature>
<feature type="compositionally biased region" description="Polar residues" evidence="2">
    <location>
        <begin position="40"/>
        <end position="57"/>
    </location>
</feature>
<dbReference type="Pfam" id="PF07647">
    <property type="entry name" value="SAM_2"/>
    <property type="match status" value="1"/>
</dbReference>
<feature type="compositionally biased region" description="Gly residues" evidence="2">
    <location>
        <begin position="667"/>
        <end position="686"/>
    </location>
</feature>
<feature type="region of interest" description="Disordered" evidence="2">
    <location>
        <begin position="440"/>
        <end position="575"/>
    </location>
</feature>
<organism evidence="5 6">
    <name type="scientific">Recurvomyces mirabilis</name>
    <dbReference type="NCBI Taxonomy" id="574656"/>
    <lineage>
        <taxon>Eukaryota</taxon>
        <taxon>Fungi</taxon>
        <taxon>Dikarya</taxon>
        <taxon>Ascomycota</taxon>
        <taxon>Pezizomycotina</taxon>
        <taxon>Dothideomycetes</taxon>
        <taxon>Dothideomycetidae</taxon>
        <taxon>Mycosphaerellales</taxon>
        <taxon>Teratosphaeriaceae</taxon>
        <taxon>Recurvomyces</taxon>
    </lineage>
</organism>
<dbReference type="InterPro" id="IPR029071">
    <property type="entry name" value="Ubiquitin-like_domsf"/>
</dbReference>
<accession>A0AAE0WXZ1</accession>
<feature type="compositionally biased region" description="Polar residues" evidence="2">
    <location>
        <begin position="15"/>
        <end position="30"/>
    </location>
</feature>
<dbReference type="PROSITE" id="PS50200">
    <property type="entry name" value="RA"/>
    <property type="match status" value="1"/>
</dbReference>
<feature type="region of interest" description="Disordered" evidence="2">
    <location>
        <begin position="1"/>
        <end position="137"/>
    </location>
</feature>
<dbReference type="SMART" id="SM00454">
    <property type="entry name" value="SAM"/>
    <property type="match status" value="1"/>
</dbReference>
<feature type="domain" description="Ras-associating" evidence="4">
    <location>
        <begin position="580"/>
        <end position="653"/>
    </location>
</feature>
<dbReference type="AlphaFoldDB" id="A0AAE0WXZ1"/>
<feature type="compositionally biased region" description="Basic and acidic residues" evidence="2">
    <location>
        <begin position="69"/>
        <end position="83"/>
    </location>
</feature>
<feature type="domain" description="SAM" evidence="3">
    <location>
        <begin position="198"/>
        <end position="263"/>
    </location>
</feature>
<evidence type="ECO:0000256" key="1">
    <source>
        <dbReference type="SAM" id="Coils"/>
    </source>
</evidence>
<feature type="coiled-coil region" evidence="1">
    <location>
        <begin position="306"/>
        <end position="333"/>
    </location>
</feature>
<proteinExistence type="predicted"/>
<feature type="compositionally biased region" description="Acidic residues" evidence="2">
    <location>
        <begin position="127"/>
        <end position="137"/>
    </location>
</feature>
<dbReference type="InterPro" id="IPR013761">
    <property type="entry name" value="SAM/pointed_sf"/>
</dbReference>
<feature type="compositionally biased region" description="Basic and acidic residues" evidence="2">
    <location>
        <begin position="562"/>
        <end position="575"/>
    </location>
</feature>
<protein>
    <submittedName>
        <fullName evidence="5">Uncharacterized protein</fullName>
    </submittedName>
</protein>
<dbReference type="Pfam" id="PF00788">
    <property type="entry name" value="RA"/>
    <property type="match status" value="1"/>
</dbReference>
<dbReference type="InterPro" id="IPR001660">
    <property type="entry name" value="SAM"/>
</dbReference>
<keyword evidence="1" id="KW-0175">Coiled coil</keyword>
<feature type="compositionally biased region" description="Basic and acidic residues" evidence="2">
    <location>
        <begin position="489"/>
        <end position="503"/>
    </location>
</feature>
<dbReference type="Gene3D" id="3.10.20.90">
    <property type="entry name" value="Phosphatidylinositol 3-kinase Catalytic Subunit, Chain A, domain 1"/>
    <property type="match status" value="1"/>
</dbReference>
<feature type="region of interest" description="Disordered" evidence="2">
    <location>
        <begin position="657"/>
        <end position="697"/>
    </location>
</feature>